<dbReference type="CDD" id="cd04301">
    <property type="entry name" value="NAT_SF"/>
    <property type="match status" value="1"/>
</dbReference>
<dbReference type="InterPro" id="IPR016181">
    <property type="entry name" value="Acyl_CoA_acyltransferase"/>
</dbReference>
<gene>
    <name evidence="2" type="ORF">B1B_14835</name>
</gene>
<dbReference type="PROSITE" id="PS51186">
    <property type="entry name" value="GNAT"/>
    <property type="match status" value="1"/>
</dbReference>
<reference evidence="2" key="2">
    <citation type="journal article" date="2014" name="ISME J.">
        <title>Microbial stratification in low pH oxic and suboxic macroscopic growths along an acid mine drainage.</title>
        <authorList>
            <person name="Mendez-Garcia C."/>
            <person name="Mesa V."/>
            <person name="Sprenger R.R."/>
            <person name="Richter M."/>
            <person name="Diez M.S."/>
            <person name="Solano J."/>
            <person name="Bargiela R."/>
            <person name="Golyshina O.V."/>
            <person name="Manteca A."/>
            <person name="Ramos J.L."/>
            <person name="Gallego J.R."/>
            <person name="Llorente I."/>
            <person name="Martins Dos Santos V.A."/>
            <person name="Jensen O.N."/>
            <person name="Pelaez A.I."/>
            <person name="Sanchez J."/>
            <person name="Ferrer M."/>
        </authorList>
    </citation>
    <scope>NUCLEOTIDE SEQUENCE</scope>
</reference>
<proteinExistence type="predicted"/>
<dbReference type="InterPro" id="IPR000182">
    <property type="entry name" value="GNAT_dom"/>
</dbReference>
<name>T1AI52_9ZZZZ</name>
<organism evidence="2">
    <name type="scientific">mine drainage metagenome</name>
    <dbReference type="NCBI Taxonomy" id="410659"/>
    <lineage>
        <taxon>unclassified sequences</taxon>
        <taxon>metagenomes</taxon>
        <taxon>ecological metagenomes</taxon>
    </lineage>
</organism>
<protein>
    <submittedName>
        <fullName evidence="2">GCN5-related N-acetyltransferase domain protein</fullName>
    </submittedName>
</protein>
<dbReference type="GO" id="GO:0016747">
    <property type="term" value="F:acyltransferase activity, transferring groups other than amino-acyl groups"/>
    <property type="evidence" value="ECO:0007669"/>
    <property type="project" value="InterPro"/>
</dbReference>
<reference evidence="2" key="1">
    <citation type="submission" date="2013-08" db="EMBL/GenBank/DDBJ databases">
        <authorList>
            <person name="Mendez C."/>
            <person name="Richter M."/>
            <person name="Ferrer M."/>
            <person name="Sanchez J."/>
        </authorList>
    </citation>
    <scope>NUCLEOTIDE SEQUENCE</scope>
</reference>
<keyword evidence="2" id="KW-0808">Transferase</keyword>
<dbReference type="AlphaFoldDB" id="T1AI52"/>
<dbReference type="EMBL" id="AUZY01009857">
    <property type="protein sequence ID" value="EQD40664.1"/>
    <property type="molecule type" value="Genomic_DNA"/>
</dbReference>
<accession>T1AI52</accession>
<dbReference type="Pfam" id="PF00583">
    <property type="entry name" value="Acetyltransf_1"/>
    <property type="match status" value="1"/>
</dbReference>
<dbReference type="Gene3D" id="3.40.630.30">
    <property type="match status" value="1"/>
</dbReference>
<evidence type="ECO:0000259" key="1">
    <source>
        <dbReference type="PROSITE" id="PS51186"/>
    </source>
</evidence>
<sequence>MRCIADSAPGPTGAPDPADRRASAVALRGFRAPDVPFVAAIVADALHEHYDAGLYLSLSAEWPEGFLVATDGRDVPVAFLLGVSQVPREARILMFAVDRPWRAQGVGRLLMSTFLERCRDRGYHRVTLEVRVSNATAIPLLQPIRLLRRRPPPGILLRRGERLPDGPALP</sequence>
<feature type="domain" description="N-acetyltransferase" evidence="1">
    <location>
        <begin position="25"/>
        <end position="170"/>
    </location>
</feature>
<evidence type="ECO:0000313" key="2">
    <source>
        <dbReference type="EMBL" id="EQD40664.1"/>
    </source>
</evidence>
<dbReference type="SUPFAM" id="SSF55729">
    <property type="entry name" value="Acyl-CoA N-acyltransferases (Nat)"/>
    <property type="match status" value="1"/>
</dbReference>
<comment type="caution">
    <text evidence="2">The sequence shown here is derived from an EMBL/GenBank/DDBJ whole genome shotgun (WGS) entry which is preliminary data.</text>
</comment>